<dbReference type="Gene3D" id="2.180.10.10">
    <property type="entry name" value="RHS repeat-associated core"/>
    <property type="match status" value="1"/>
</dbReference>
<protein>
    <submittedName>
        <fullName evidence="2">RHS domain-containing protein</fullName>
    </submittedName>
</protein>
<feature type="domain" description="RHS protein conserved region" evidence="1">
    <location>
        <begin position="74"/>
        <end position="106"/>
    </location>
</feature>
<dbReference type="InterPro" id="IPR001826">
    <property type="entry name" value="RHS"/>
</dbReference>
<reference evidence="3" key="1">
    <citation type="journal article" date="2019" name="Int. J. Syst. Evol. Microbiol.">
        <title>The Global Catalogue of Microorganisms (GCM) 10K type strain sequencing project: providing services to taxonomists for standard genome sequencing and annotation.</title>
        <authorList>
            <consortium name="The Broad Institute Genomics Platform"/>
            <consortium name="The Broad Institute Genome Sequencing Center for Infectious Disease"/>
            <person name="Wu L."/>
            <person name="Ma J."/>
        </authorList>
    </citation>
    <scope>NUCLEOTIDE SEQUENCE [LARGE SCALE GENOMIC DNA]</scope>
    <source>
        <strain evidence="3">CCUG 62793</strain>
    </source>
</reference>
<dbReference type="Pfam" id="PF03527">
    <property type="entry name" value="RHS"/>
    <property type="match status" value="1"/>
</dbReference>
<proteinExistence type="predicted"/>
<evidence type="ECO:0000313" key="3">
    <source>
        <dbReference type="Proteomes" id="UP001597287"/>
    </source>
</evidence>
<comment type="caution">
    <text evidence="2">The sequence shown here is derived from an EMBL/GenBank/DDBJ whole genome shotgun (WGS) entry which is preliminary data.</text>
</comment>
<dbReference type="EMBL" id="JBHUIG010000023">
    <property type="protein sequence ID" value="MFD2321023.1"/>
    <property type="molecule type" value="Genomic_DNA"/>
</dbReference>
<name>A0ABW5EYT2_9BURK</name>
<dbReference type="RefSeq" id="WP_232245759.1">
    <property type="nucleotide sequence ID" value="NZ_JBHSIH010000001.1"/>
</dbReference>
<keyword evidence="3" id="KW-1185">Reference proteome</keyword>
<dbReference type="Proteomes" id="UP001597287">
    <property type="component" value="Unassembled WGS sequence"/>
</dbReference>
<organism evidence="2 3">
    <name type="scientific">Delftia deserti</name>
    <dbReference type="NCBI Taxonomy" id="1651218"/>
    <lineage>
        <taxon>Bacteria</taxon>
        <taxon>Pseudomonadati</taxon>
        <taxon>Pseudomonadota</taxon>
        <taxon>Betaproteobacteria</taxon>
        <taxon>Burkholderiales</taxon>
        <taxon>Comamonadaceae</taxon>
        <taxon>Delftia</taxon>
    </lineage>
</organism>
<evidence type="ECO:0000259" key="1">
    <source>
        <dbReference type="Pfam" id="PF03527"/>
    </source>
</evidence>
<gene>
    <name evidence="2" type="ORF">ACFSPV_20165</name>
</gene>
<accession>A0ABW5EYT2</accession>
<sequence length="114" mass="12667">MPLAQVQSLWSKDQQARDKALGSPFVQQALHEARNDDKVWSTKVLPLQRKLQSRLKGVVPQEAPPKALQNQTLHVHTDHLGTPRELTNADGHIVWAASYKAWGATASIDYPAVL</sequence>
<evidence type="ECO:0000313" key="2">
    <source>
        <dbReference type="EMBL" id="MFD2321023.1"/>
    </source>
</evidence>